<dbReference type="PANTHER" id="PTHR46825">
    <property type="entry name" value="D-ALANYL-D-ALANINE-CARBOXYPEPTIDASE/ENDOPEPTIDASE AMPH"/>
    <property type="match status" value="1"/>
</dbReference>
<dbReference type="Proteomes" id="UP001500238">
    <property type="component" value="Unassembled WGS sequence"/>
</dbReference>
<dbReference type="InterPro" id="IPR012338">
    <property type="entry name" value="Beta-lactam/transpept-like"/>
</dbReference>
<dbReference type="InterPro" id="IPR050491">
    <property type="entry name" value="AmpC-like"/>
</dbReference>
<dbReference type="Gene3D" id="3.40.710.10">
    <property type="entry name" value="DD-peptidase/beta-lactamase superfamily"/>
    <property type="match status" value="1"/>
</dbReference>
<dbReference type="InterPro" id="IPR001466">
    <property type="entry name" value="Beta-lactam-related"/>
</dbReference>
<protein>
    <recommendedName>
        <fullName evidence="2">Beta-lactamase-related domain-containing protein</fullName>
    </recommendedName>
</protein>
<organism evidence="3 4">
    <name type="scientific">Sphingomonas insulae</name>
    <dbReference type="NCBI Taxonomy" id="424800"/>
    <lineage>
        <taxon>Bacteria</taxon>
        <taxon>Pseudomonadati</taxon>
        <taxon>Pseudomonadota</taxon>
        <taxon>Alphaproteobacteria</taxon>
        <taxon>Sphingomonadales</taxon>
        <taxon>Sphingomonadaceae</taxon>
        <taxon>Sphingomonas</taxon>
    </lineage>
</organism>
<evidence type="ECO:0000259" key="2">
    <source>
        <dbReference type="Pfam" id="PF00144"/>
    </source>
</evidence>
<keyword evidence="4" id="KW-1185">Reference proteome</keyword>
<dbReference type="EMBL" id="BAAAES010000011">
    <property type="protein sequence ID" value="GAA0675431.1"/>
    <property type="molecule type" value="Genomic_DNA"/>
</dbReference>
<comment type="caution">
    <text evidence="3">The sequence shown here is derived from an EMBL/GenBank/DDBJ whole genome shotgun (WGS) entry which is preliminary data.</text>
</comment>
<dbReference type="Pfam" id="PF00144">
    <property type="entry name" value="Beta-lactamase"/>
    <property type="match status" value="1"/>
</dbReference>
<feature type="chain" id="PRO_5046922894" description="Beta-lactamase-related domain-containing protein" evidence="1">
    <location>
        <begin position="21"/>
        <end position="482"/>
    </location>
</feature>
<feature type="signal peptide" evidence="1">
    <location>
        <begin position="1"/>
        <end position="20"/>
    </location>
</feature>
<keyword evidence="1" id="KW-0732">Signal</keyword>
<gene>
    <name evidence="3" type="ORF">GCM10009102_29610</name>
</gene>
<dbReference type="PANTHER" id="PTHR46825:SF12">
    <property type="entry name" value="PENICILLIN-BINDING PROTEIN 4"/>
    <property type="match status" value="1"/>
</dbReference>
<proteinExistence type="predicted"/>
<feature type="domain" description="Beta-lactamase-related" evidence="2">
    <location>
        <begin position="50"/>
        <end position="378"/>
    </location>
</feature>
<dbReference type="SUPFAM" id="SSF56601">
    <property type="entry name" value="beta-lactamase/transpeptidase-like"/>
    <property type="match status" value="1"/>
</dbReference>
<evidence type="ECO:0000313" key="3">
    <source>
        <dbReference type="EMBL" id="GAA0675431.1"/>
    </source>
</evidence>
<reference evidence="3 4" key="1">
    <citation type="journal article" date="2019" name="Int. J. Syst. Evol. Microbiol.">
        <title>The Global Catalogue of Microorganisms (GCM) 10K type strain sequencing project: providing services to taxonomists for standard genome sequencing and annotation.</title>
        <authorList>
            <consortium name="The Broad Institute Genomics Platform"/>
            <consortium name="The Broad Institute Genome Sequencing Center for Infectious Disease"/>
            <person name="Wu L."/>
            <person name="Ma J."/>
        </authorList>
    </citation>
    <scope>NUCLEOTIDE SEQUENCE [LARGE SCALE GENOMIC DNA]</scope>
    <source>
        <strain evidence="3 4">JCM 14603</strain>
    </source>
</reference>
<evidence type="ECO:0000313" key="4">
    <source>
        <dbReference type="Proteomes" id="UP001500238"/>
    </source>
</evidence>
<sequence length="482" mass="50175">MSKSIRVAYMMALLPIPAAAQQAAPTPSNIAVVEQGLTSAVVLAGTPAPRRTIEAEMRRLHVPGVSVAVLHGGAIEWSKGYGVTRAGGAAVTSDTLFQAGSISKPVTALAALRLVQQHRLTLDGDVNAQLRGWQLPTPPGEQVSLRELLSHTAGTTVHGFPGYAAGVVVPSVDDVLAGHAPANTKPVIVDTKPGTTWRYSGGGYTVIQKLIGDVTGKPFAAVLHDEVLRPAGMARSSFAQPLDAASLAIAAWPHDGSGKPVPGGPHTYPELAAAGLWSTPSDLLRYAVAVRDSVRGEKGSILDQSLATAMLTPGKGEWGLGLEVHPTPADRAFAHGGSNEGYENFLVAYTGSGDGVAVMTNGAQGAELGSEITRSVAAAYGWPSYHSIKRASVPIPGDIRARLIGTYVVSDLGSFSITAIGSGLAISLKEGVSEPLYASAPDSYFILSTDLVLRMGREPKVTGRLVMGSFDWPFTRETDAKP</sequence>
<name>A0ABN1HZK2_9SPHN</name>
<accession>A0ABN1HZK2</accession>
<evidence type="ECO:0000256" key="1">
    <source>
        <dbReference type="SAM" id="SignalP"/>
    </source>
</evidence>